<dbReference type="InterPro" id="IPR050526">
    <property type="entry name" value="Rubredoxin_ET"/>
</dbReference>
<evidence type="ECO:0000313" key="12">
    <source>
        <dbReference type="Proteomes" id="UP000630149"/>
    </source>
</evidence>
<accession>A0A917JNS6</accession>
<dbReference type="InterPro" id="IPR024935">
    <property type="entry name" value="Rubredoxin_dom"/>
</dbReference>
<reference evidence="11" key="2">
    <citation type="submission" date="2020-09" db="EMBL/GenBank/DDBJ databases">
        <authorList>
            <person name="Sun Q."/>
            <person name="Ohkuma M."/>
        </authorList>
    </citation>
    <scope>NUCLEOTIDE SEQUENCE</scope>
    <source>
        <strain evidence="11">JCM 13919</strain>
    </source>
</reference>
<evidence type="ECO:0000256" key="3">
    <source>
        <dbReference type="ARBA" id="ARBA00004933"/>
    </source>
</evidence>
<evidence type="ECO:0000259" key="10">
    <source>
        <dbReference type="PROSITE" id="PS50903"/>
    </source>
</evidence>
<reference evidence="11" key="1">
    <citation type="journal article" date="2014" name="Int. J. Syst. Evol. Microbiol.">
        <title>Complete genome sequence of Corynebacterium casei LMG S-19264T (=DSM 44701T), isolated from a smear-ripened cheese.</title>
        <authorList>
            <consortium name="US DOE Joint Genome Institute (JGI-PGF)"/>
            <person name="Walter F."/>
            <person name="Albersmeier A."/>
            <person name="Kalinowski J."/>
            <person name="Ruckert C."/>
        </authorList>
    </citation>
    <scope>NUCLEOTIDE SEQUENCE</scope>
    <source>
        <strain evidence="11">JCM 13919</strain>
    </source>
</reference>
<gene>
    <name evidence="11" type="ORF">GCM10007966_00880</name>
</gene>
<dbReference type="GO" id="GO:0005506">
    <property type="term" value="F:iron ion binding"/>
    <property type="evidence" value="ECO:0007669"/>
    <property type="project" value="UniProtKB-UniRule"/>
</dbReference>
<dbReference type="PANTHER" id="PTHR47627:SF1">
    <property type="entry name" value="RUBREDOXIN-1-RELATED"/>
    <property type="match status" value="1"/>
</dbReference>
<dbReference type="Gene3D" id="2.20.28.10">
    <property type="match status" value="1"/>
</dbReference>
<keyword evidence="12" id="KW-1185">Reference proteome</keyword>
<comment type="pathway">
    <text evidence="3">Hydrocarbon metabolism; alkane degradation.</text>
</comment>
<dbReference type="PROSITE" id="PS00202">
    <property type="entry name" value="RUBREDOXIN"/>
    <property type="match status" value="1"/>
</dbReference>
<evidence type="ECO:0000256" key="1">
    <source>
        <dbReference type="ARBA" id="ARBA00001965"/>
    </source>
</evidence>
<dbReference type="InterPro" id="IPR018527">
    <property type="entry name" value="Rubredoxin_Fe_BS"/>
</dbReference>
<evidence type="ECO:0000256" key="2">
    <source>
        <dbReference type="ARBA" id="ARBA00002792"/>
    </source>
</evidence>
<evidence type="ECO:0000256" key="5">
    <source>
        <dbReference type="ARBA" id="ARBA00022448"/>
    </source>
</evidence>
<sequence length="81" mass="9489">MDFLFTLVSTAYKLDAFLQLEQIMESYKKFICVICGFIYDEEEGWPEDGIEPGTRWEDVPENWFCPDCGAGKEDFEMVEIE</sequence>
<organism evidence="11 12">
    <name type="scientific">Legionella impletisoli</name>
    <dbReference type="NCBI Taxonomy" id="343510"/>
    <lineage>
        <taxon>Bacteria</taxon>
        <taxon>Pseudomonadati</taxon>
        <taxon>Pseudomonadota</taxon>
        <taxon>Gammaproteobacteria</taxon>
        <taxon>Legionellales</taxon>
        <taxon>Legionellaceae</taxon>
        <taxon>Legionella</taxon>
    </lineage>
</organism>
<keyword evidence="7 9" id="KW-0249">Electron transport</keyword>
<evidence type="ECO:0000256" key="4">
    <source>
        <dbReference type="ARBA" id="ARBA00005337"/>
    </source>
</evidence>
<feature type="domain" description="Rubredoxin-like" evidence="10">
    <location>
        <begin position="27"/>
        <end position="78"/>
    </location>
</feature>
<evidence type="ECO:0000256" key="8">
    <source>
        <dbReference type="ARBA" id="ARBA00023004"/>
    </source>
</evidence>
<dbReference type="PANTHER" id="PTHR47627">
    <property type="entry name" value="RUBREDOXIN"/>
    <property type="match status" value="1"/>
</dbReference>
<dbReference type="PRINTS" id="PR00163">
    <property type="entry name" value="RUBREDOXIN"/>
</dbReference>
<dbReference type="Pfam" id="PF00301">
    <property type="entry name" value="Rubredoxin"/>
    <property type="match status" value="1"/>
</dbReference>
<dbReference type="InterPro" id="IPR024934">
    <property type="entry name" value="Rubredoxin-like_dom"/>
</dbReference>
<proteinExistence type="inferred from homology"/>
<evidence type="ECO:0000313" key="11">
    <source>
        <dbReference type="EMBL" id="GGI75865.1"/>
    </source>
</evidence>
<dbReference type="PROSITE" id="PS50903">
    <property type="entry name" value="RUBREDOXIN_LIKE"/>
    <property type="match status" value="1"/>
</dbReference>
<evidence type="ECO:0000256" key="7">
    <source>
        <dbReference type="ARBA" id="ARBA00022982"/>
    </source>
</evidence>
<comment type="function">
    <text evidence="2">Involved in the hydrocarbon hydroxylating system, which transfers electrons from NADH to rubredoxin reductase and then through rubredoxin to alkane 1 monooxygenase.</text>
</comment>
<comment type="cofactor">
    <cofactor evidence="1 9">
        <name>Fe(3+)</name>
        <dbReference type="ChEBI" id="CHEBI:29034"/>
    </cofactor>
</comment>
<dbReference type="GO" id="GO:0043448">
    <property type="term" value="P:alkane catabolic process"/>
    <property type="evidence" value="ECO:0007669"/>
    <property type="project" value="TreeGrafter"/>
</dbReference>
<dbReference type="CDD" id="cd00730">
    <property type="entry name" value="rubredoxin"/>
    <property type="match status" value="1"/>
</dbReference>
<dbReference type="GO" id="GO:0009055">
    <property type="term" value="F:electron transfer activity"/>
    <property type="evidence" value="ECO:0007669"/>
    <property type="project" value="TreeGrafter"/>
</dbReference>
<dbReference type="SUPFAM" id="SSF57802">
    <property type="entry name" value="Rubredoxin-like"/>
    <property type="match status" value="1"/>
</dbReference>
<keyword evidence="8 9" id="KW-0408">Iron</keyword>
<evidence type="ECO:0000256" key="6">
    <source>
        <dbReference type="ARBA" id="ARBA00022723"/>
    </source>
</evidence>
<name>A0A917JNS6_9GAMM</name>
<dbReference type="Proteomes" id="UP000630149">
    <property type="component" value="Unassembled WGS sequence"/>
</dbReference>
<dbReference type="AlphaFoldDB" id="A0A917JNS6"/>
<evidence type="ECO:0000256" key="9">
    <source>
        <dbReference type="RuleBase" id="RU003820"/>
    </source>
</evidence>
<keyword evidence="6 9" id="KW-0479">Metal-binding</keyword>
<dbReference type="EMBL" id="BMOB01000001">
    <property type="protein sequence ID" value="GGI75865.1"/>
    <property type="molecule type" value="Genomic_DNA"/>
</dbReference>
<comment type="caution">
    <text evidence="11">The sequence shown here is derived from an EMBL/GenBank/DDBJ whole genome shotgun (WGS) entry which is preliminary data.</text>
</comment>
<protein>
    <recommendedName>
        <fullName evidence="9">Rubredoxin</fullName>
    </recommendedName>
</protein>
<comment type="similarity">
    <text evidence="4 9">Belongs to the rubredoxin family.</text>
</comment>
<keyword evidence="5" id="KW-0813">Transport</keyword>
<dbReference type="FunFam" id="2.20.28.10:FF:000001">
    <property type="entry name" value="Rubredoxin"/>
    <property type="match status" value="1"/>
</dbReference>